<evidence type="ECO:0000256" key="2">
    <source>
        <dbReference type="SAM" id="Phobius"/>
    </source>
</evidence>
<evidence type="ECO:0000313" key="4">
    <source>
        <dbReference type="Proteomes" id="UP001199424"/>
    </source>
</evidence>
<organism evidence="3 4">
    <name type="scientific">Hominenteromicrobium mulieris</name>
    <dbReference type="NCBI Taxonomy" id="2885357"/>
    <lineage>
        <taxon>Bacteria</taxon>
        <taxon>Bacillati</taxon>
        <taxon>Bacillota</taxon>
        <taxon>Clostridia</taxon>
        <taxon>Eubacteriales</taxon>
        <taxon>Oscillospiraceae</taxon>
        <taxon>Hominenteromicrobium</taxon>
    </lineage>
</organism>
<evidence type="ECO:0000313" key="3">
    <source>
        <dbReference type="EMBL" id="MCC2135705.1"/>
    </source>
</evidence>
<keyword evidence="4" id="KW-1185">Reference proteome</keyword>
<dbReference type="EMBL" id="JAJEQC010000001">
    <property type="protein sequence ID" value="MCC2135705.1"/>
    <property type="molecule type" value="Genomic_DNA"/>
</dbReference>
<dbReference type="RefSeq" id="WP_308448329.1">
    <property type="nucleotide sequence ID" value="NZ_JAJEQC010000001.1"/>
</dbReference>
<keyword evidence="2" id="KW-1133">Transmembrane helix</keyword>
<evidence type="ECO:0000256" key="1">
    <source>
        <dbReference type="SAM" id="MobiDB-lite"/>
    </source>
</evidence>
<comment type="caution">
    <text evidence="3">The sequence shown here is derived from an EMBL/GenBank/DDBJ whole genome shotgun (WGS) entry which is preliminary data.</text>
</comment>
<evidence type="ECO:0008006" key="5">
    <source>
        <dbReference type="Google" id="ProtNLM"/>
    </source>
</evidence>
<name>A0AAE3AFC7_9FIRM</name>
<keyword evidence="2" id="KW-0812">Transmembrane</keyword>
<proteinExistence type="predicted"/>
<reference evidence="3" key="1">
    <citation type="submission" date="2021-10" db="EMBL/GenBank/DDBJ databases">
        <title>Anaerobic single-cell dispensing facilitates the cultivation of human gut bacteria.</title>
        <authorList>
            <person name="Afrizal A."/>
        </authorList>
    </citation>
    <scope>NUCLEOTIDE SEQUENCE</scope>
    <source>
        <strain evidence="3">CLA-AA-H250</strain>
    </source>
</reference>
<dbReference type="AlphaFoldDB" id="A0AAE3AFC7"/>
<dbReference type="Proteomes" id="UP001199424">
    <property type="component" value="Unassembled WGS sequence"/>
</dbReference>
<protein>
    <recommendedName>
        <fullName evidence="5">DNA-directed RNA polymerase subunit P</fullName>
    </recommendedName>
</protein>
<dbReference type="PANTHER" id="PTHR37826:SF3">
    <property type="entry name" value="J DOMAIN-CONTAINING PROTEIN"/>
    <property type="match status" value="1"/>
</dbReference>
<sequence>MATQITNYQCPACTGPLHFVGESGRLECDYCGSSFDVAEIEALYAEKETKAAEAAQKQEETEAAQKSAEAEKQKTAAGGSDWDTSGLNEDWGADAADMKAYSCPSCGAELLCDATTAATSCPYCGNPSVLPGQFAGVLKPDFVLPFKLSKEDAIKALKKHYRKKPLLPSTFSKSNHLEEVKGVYVPFWMYDGAASGSVQFHATTVHKYTSGDYEITETSHYDVRRAGSIGFEKIPVDASSKMPDDYMDSIEPYDYTDLKPFSTAYLPGFLADKYDVSVENSRERADKRCAGSLVSALESTVSNYTTCNETSRDICLKRGKVHYALLPVWILNTKWEGKDFLFAMNGQTGKLVGNLPVSTKRVVGLFAAIAASLSAIGVTALLLLAH</sequence>
<feature type="region of interest" description="Disordered" evidence="1">
    <location>
        <begin position="53"/>
        <end position="88"/>
    </location>
</feature>
<feature type="transmembrane region" description="Helical" evidence="2">
    <location>
        <begin position="362"/>
        <end position="385"/>
    </location>
</feature>
<dbReference type="PANTHER" id="PTHR37826">
    <property type="entry name" value="FLOTILLIN BAND_7_5 DOMAIN PROTEIN"/>
    <property type="match status" value="1"/>
</dbReference>
<accession>A0AAE3AFC7</accession>
<dbReference type="Gene3D" id="2.20.28.30">
    <property type="entry name" value="RNA polymerase ii, chain L"/>
    <property type="match status" value="1"/>
</dbReference>
<gene>
    <name evidence="3" type="ORF">LKD31_01565</name>
</gene>
<keyword evidence="2" id="KW-0472">Membrane</keyword>